<keyword evidence="2 6" id="KW-0049">Antioxidant</keyword>
<dbReference type="Pfam" id="PF08534">
    <property type="entry name" value="Redoxin"/>
    <property type="match status" value="1"/>
</dbReference>
<sequence>MAKVTLGGNPVNTNASLPTVGSAAPHFKLVGNDLSEVSLQDFKGQRVILNVFPSIDTPTCATSVRTFNKMASELENTKVLCISRDLPFAQKRFCGSEGLENVINLSDFRNGDFGKEYGLTLIDGKLTDLHARAIVVVDENGIVAHTELVSEIANEPNYEAALKVL</sequence>
<dbReference type="EC" id="1.11.1.24" evidence="6"/>
<organism evidence="8 9">
    <name type="scientific">Flavobacterium urocaniciphilum</name>
    <dbReference type="NCBI Taxonomy" id="1299341"/>
    <lineage>
        <taxon>Bacteria</taxon>
        <taxon>Pseudomonadati</taxon>
        <taxon>Bacteroidota</taxon>
        <taxon>Flavobacteriia</taxon>
        <taxon>Flavobacteriales</taxon>
        <taxon>Flavobacteriaceae</taxon>
        <taxon>Flavobacterium</taxon>
    </lineage>
</organism>
<protein>
    <recommendedName>
        <fullName evidence="6">Thiol peroxidase</fullName>
        <shortName evidence="6">Tpx</shortName>
        <ecNumber evidence="6">1.11.1.24</ecNumber>
    </recommendedName>
    <alternativeName>
        <fullName evidence="6">Peroxiredoxin tpx</fullName>
        <shortName evidence="6">Prx</shortName>
    </alternativeName>
    <alternativeName>
        <fullName evidence="6">Thioredoxin peroxidase</fullName>
    </alternativeName>
    <alternativeName>
        <fullName evidence="6">Thioredoxin-dependent peroxiredoxin</fullName>
    </alternativeName>
</protein>
<dbReference type="GO" id="GO:0008379">
    <property type="term" value="F:thioredoxin peroxidase activity"/>
    <property type="evidence" value="ECO:0007669"/>
    <property type="project" value="UniProtKB-UniRule"/>
</dbReference>
<dbReference type="InterPro" id="IPR018219">
    <property type="entry name" value="Tpx_CS"/>
</dbReference>
<evidence type="ECO:0000256" key="2">
    <source>
        <dbReference type="ARBA" id="ARBA00022862"/>
    </source>
</evidence>
<gene>
    <name evidence="6" type="primary">tpx</name>
    <name evidence="8" type="ORF">SAMN05444005_101776</name>
</gene>
<dbReference type="HAMAP" id="MF_00269">
    <property type="entry name" value="Tpx"/>
    <property type="match status" value="1"/>
</dbReference>
<dbReference type="EMBL" id="FOEI01000001">
    <property type="protein sequence ID" value="SEP65128.1"/>
    <property type="molecule type" value="Genomic_DNA"/>
</dbReference>
<evidence type="ECO:0000256" key="1">
    <source>
        <dbReference type="ARBA" id="ARBA00022559"/>
    </source>
</evidence>
<comment type="function">
    <text evidence="6">Thiol-specific peroxidase that catalyzes the reduction of hydrogen peroxide and organic hydroperoxides to water and alcohols, respectively. Plays a role in cell protection against oxidative stress by detoxifying peroxides.</text>
</comment>
<evidence type="ECO:0000256" key="6">
    <source>
        <dbReference type="HAMAP-Rule" id="MF_00269"/>
    </source>
</evidence>
<keyword evidence="9" id="KW-1185">Reference proteome</keyword>
<dbReference type="InterPro" id="IPR002065">
    <property type="entry name" value="TPX"/>
</dbReference>
<evidence type="ECO:0000313" key="8">
    <source>
        <dbReference type="EMBL" id="SEP65128.1"/>
    </source>
</evidence>
<dbReference type="OrthoDB" id="9781543at2"/>
<keyword evidence="5 6" id="KW-0676">Redox-active center</keyword>
<evidence type="ECO:0000313" key="9">
    <source>
        <dbReference type="Proteomes" id="UP000198648"/>
    </source>
</evidence>
<dbReference type="InterPro" id="IPR036249">
    <property type="entry name" value="Thioredoxin-like_sf"/>
</dbReference>
<comment type="catalytic activity">
    <reaction evidence="6">
        <text>a hydroperoxide + [thioredoxin]-dithiol = an alcohol + [thioredoxin]-disulfide + H2O</text>
        <dbReference type="Rhea" id="RHEA:62620"/>
        <dbReference type="Rhea" id="RHEA-COMP:10698"/>
        <dbReference type="Rhea" id="RHEA-COMP:10700"/>
        <dbReference type="ChEBI" id="CHEBI:15377"/>
        <dbReference type="ChEBI" id="CHEBI:29950"/>
        <dbReference type="ChEBI" id="CHEBI:30879"/>
        <dbReference type="ChEBI" id="CHEBI:35924"/>
        <dbReference type="ChEBI" id="CHEBI:50058"/>
        <dbReference type="EC" id="1.11.1.24"/>
    </reaction>
</comment>
<comment type="miscellaneous">
    <text evidence="6">The active site is a conserved redox-active cysteine residue, the peroxidatic cysteine (C(P)), which makes the nucleophilic attack on the peroxide substrate. The peroxide oxidizes the C(P)-SH to cysteine sulfenic acid (C(P)-SOH), which then reacts with another cysteine residue, the resolving cysteine (C(R)), to form a disulfide bridge. The disulfide is subsequently reduced by an appropriate electron donor to complete the catalytic cycle. In this atypical 2-Cys peroxiredoxin, C(R) is present in the same subunit to form an intramolecular disulfide. The disulfide is subsequently reduced by thioredoxin.</text>
</comment>
<proteinExistence type="inferred from homology"/>
<dbReference type="InterPro" id="IPR013766">
    <property type="entry name" value="Thioredoxin_domain"/>
</dbReference>
<evidence type="ECO:0000259" key="7">
    <source>
        <dbReference type="PROSITE" id="PS51352"/>
    </source>
</evidence>
<accession>A0A1H8ZN81</accession>
<evidence type="ECO:0000256" key="3">
    <source>
        <dbReference type="ARBA" id="ARBA00023002"/>
    </source>
</evidence>
<evidence type="ECO:0000256" key="5">
    <source>
        <dbReference type="ARBA" id="ARBA00023284"/>
    </source>
</evidence>
<dbReference type="PANTHER" id="PTHR43110:SF1">
    <property type="entry name" value="THIOL PEROXIDASE"/>
    <property type="match status" value="1"/>
</dbReference>
<dbReference type="Proteomes" id="UP000198648">
    <property type="component" value="Unassembled WGS sequence"/>
</dbReference>
<dbReference type="InterPro" id="IPR050455">
    <property type="entry name" value="Tpx_Peroxidase_subfamily"/>
</dbReference>
<dbReference type="AlphaFoldDB" id="A0A1H8ZN81"/>
<comment type="similarity">
    <text evidence="6">Belongs to the peroxiredoxin family. Tpx subfamily.</text>
</comment>
<keyword evidence="4 6" id="KW-1015">Disulfide bond</keyword>
<dbReference type="PANTHER" id="PTHR43110">
    <property type="entry name" value="THIOL PEROXIDASE"/>
    <property type="match status" value="1"/>
</dbReference>
<reference evidence="8 9" key="1">
    <citation type="submission" date="2016-10" db="EMBL/GenBank/DDBJ databases">
        <authorList>
            <person name="de Groot N.N."/>
        </authorList>
    </citation>
    <scope>NUCLEOTIDE SEQUENCE [LARGE SCALE GENOMIC DNA]</scope>
    <source>
        <strain evidence="8 9">DSM 27078</strain>
    </source>
</reference>
<dbReference type="CDD" id="cd03014">
    <property type="entry name" value="PRX_Atyp2cys"/>
    <property type="match status" value="1"/>
</dbReference>
<feature type="domain" description="Thioredoxin" evidence="7">
    <location>
        <begin position="18"/>
        <end position="165"/>
    </location>
</feature>
<keyword evidence="1 6" id="KW-0575">Peroxidase</keyword>
<dbReference type="Gene3D" id="3.40.30.10">
    <property type="entry name" value="Glutaredoxin"/>
    <property type="match status" value="1"/>
</dbReference>
<keyword evidence="3 6" id="KW-0560">Oxidoreductase</keyword>
<dbReference type="InterPro" id="IPR013740">
    <property type="entry name" value="Redoxin"/>
</dbReference>
<comment type="subunit">
    <text evidence="6">Homodimer.</text>
</comment>
<dbReference type="STRING" id="1299341.SAMN05444005_101776"/>
<dbReference type="SUPFAM" id="SSF52833">
    <property type="entry name" value="Thioredoxin-like"/>
    <property type="match status" value="1"/>
</dbReference>
<feature type="active site" description="Cysteine sulfenic acid (-SOH) intermediate" evidence="6">
    <location>
        <position position="60"/>
    </location>
</feature>
<dbReference type="PROSITE" id="PS51352">
    <property type="entry name" value="THIOREDOXIN_2"/>
    <property type="match status" value="1"/>
</dbReference>
<name>A0A1H8ZN81_9FLAO</name>
<evidence type="ECO:0000256" key="4">
    <source>
        <dbReference type="ARBA" id="ARBA00023157"/>
    </source>
</evidence>
<dbReference type="PROSITE" id="PS01265">
    <property type="entry name" value="TPX"/>
    <property type="match status" value="1"/>
</dbReference>
<feature type="disulfide bond" description="Redox-active" evidence="6">
    <location>
        <begin position="60"/>
        <end position="94"/>
    </location>
</feature>
<dbReference type="NCBIfam" id="NF001808">
    <property type="entry name" value="PRK00522.1"/>
    <property type="match status" value="1"/>
</dbReference>
<dbReference type="RefSeq" id="WP_091465361.1">
    <property type="nucleotide sequence ID" value="NZ_FOEI01000001.1"/>
</dbReference>